<gene>
    <name evidence="1" type="ORF">AVEN_188643_1</name>
</gene>
<name>A0A4Y2RWX6_ARAVE</name>
<sequence>MRAGRRFAKVKFESTSHCNAGRRFISEEVRPTVTRKRAERRFPTEGRPLSPNVGGRAFAKESFDRTLQRAERRFAQESSTDFVNERKDGFARRKFDD</sequence>
<dbReference type="Proteomes" id="UP000499080">
    <property type="component" value="Unassembled WGS sequence"/>
</dbReference>
<accession>A0A4Y2RWX6</accession>
<organism evidence="1 2">
    <name type="scientific">Araneus ventricosus</name>
    <name type="common">Orbweaver spider</name>
    <name type="synonym">Epeira ventricosa</name>
    <dbReference type="NCBI Taxonomy" id="182803"/>
    <lineage>
        <taxon>Eukaryota</taxon>
        <taxon>Metazoa</taxon>
        <taxon>Ecdysozoa</taxon>
        <taxon>Arthropoda</taxon>
        <taxon>Chelicerata</taxon>
        <taxon>Arachnida</taxon>
        <taxon>Araneae</taxon>
        <taxon>Araneomorphae</taxon>
        <taxon>Entelegynae</taxon>
        <taxon>Araneoidea</taxon>
        <taxon>Araneidae</taxon>
        <taxon>Araneus</taxon>
    </lineage>
</organism>
<protein>
    <submittedName>
        <fullName evidence="1">Uncharacterized protein</fullName>
    </submittedName>
</protein>
<dbReference type="AlphaFoldDB" id="A0A4Y2RWX6"/>
<evidence type="ECO:0000313" key="1">
    <source>
        <dbReference type="EMBL" id="GBN80308.1"/>
    </source>
</evidence>
<keyword evidence="2" id="KW-1185">Reference proteome</keyword>
<proteinExistence type="predicted"/>
<reference evidence="1 2" key="1">
    <citation type="journal article" date="2019" name="Sci. Rep.">
        <title>Orb-weaving spider Araneus ventricosus genome elucidates the spidroin gene catalogue.</title>
        <authorList>
            <person name="Kono N."/>
            <person name="Nakamura H."/>
            <person name="Ohtoshi R."/>
            <person name="Moran D.A.P."/>
            <person name="Shinohara A."/>
            <person name="Yoshida Y."/>
            <person name="Fujiwara M."/>
            <person name="Mori M."/>
            <person name="Tomita M."/>
            <person name="Arakawa K."/>
        </authorList>
    </citation>
    <scope>NUCLEOTIDE SEQUENCE [LARGE SCALE GENOMIC DNA]</scope>
</reference>
<dbReference type="EMBL" id="BGPR01018849">
    <property type="protein sequence ID" value="GBN80308.1"/>
    <property type="molecule type" value="Genomic_DNA"/>
</dbReference>
<evidence type="ECO:0000313" key="2">
    <source>
        <dbReference type="Proteomes" id="UP000499080"/>
    </source>
</evidence>
<comment type="caution">
    <text evidence="1">The sequence shown here is derived from an EMBL/GenBank/DDBJ whole genome shotgun (WGS) entry which is preliminary data.</text>
</comment>